<dbReference type="PROSITE" id="PS51352">
    <property type="entry name" value="THIOREDOXIN_2"/>
    <property type="match status" value="1"/>
</dbReference>
<evidence type="ECO:0000313" key="3">
    <source>
        <dbReference type="EMBL" id="SFL71966.1"/>
    </source>
</evidence>
<proteinExistence type="predicted"/>
<dbReference type="GO" id="GO:0016209">
    <property type="term" value="F:antioxidant activity"/>
    <property type="evidence" value="ECO:0007669"/>
    <property type="project" value="InterPro"/>
</dbReference>
<dbReference type="RefSeq" id="WP_090925915.1">
    <property type="nucleotide sequence ID" value="NZ_FOTY01000004.1"/>
</dbReference>
<accession>A0A1I4K0S4</accession>
<evidence type="ECO:0000313" key="4">
    <source>
        <dbReference type="Proteomes" id="UP000199668"/>
    </source>
</evidence>
<dbReference type="InterPro" id="IPR036249">
    <property type="entry name" value="Thioredoxin-like_sf"/>
</dbReference>
<dbReference type="PANTHER" id="PTHR42852:SF17">
    <property type="entry name" value="THIOREDOXIN-LIKE PROTEIN HI_1115"/>
    <property type="match status" value="1"/>
</dbReference>
<dbReference type="AlphaFoldDB" id="A0A1I4K0S4"/>
<evidence type="ECO:0000259" key="2">
    <source>
        <dbReference type="PROSITE" id="PS51352"/>
    </source>
</evidence>
<feature type="domain" description="Thioredoxin" evidence="2">
    <location>
        <begin position="1"/>
        <end position="143"/>
    </location>
</feature>
<dbReference type="InterPro" id="IPR000866">
    <property type="entry name" value="AhpC/TSA"/>
</dbReference>
<reference evidence="3 4" key="1">
    <citation type="submission" date="2016-10" db="EMBL/GenBank/DDBJ databases">
        <authorList>
            <person name="de Groot N.N."/>
        </authorList>
    </citation>
    <scope>NUCLEOTIDE SEQUENCE [LARGE SCALE GENOMIC DNA]</scope>
    <source>
        <strain evidence="3 4">CGMCC 1.6134</strain>
    </source>
</reference>
<evidence type="ECO:0000256" key="1">
    <source>
        <dbReference type="ARBA" id="ARBA00023157"/>
    </source>
</evidence>
<organism evidence="3 4">
    <name type="scientific">Salibacterium qingdaonense</name>
    <dbReference type="NCBI Taxonomy" id="266892"/>
    <lineage>
        <taxon>Bacteria</taxon>
        <taxon>Bacillati</taxon>
        <taxon>Bacillota</taxon>
        <taxon>Bacilli</taxon>
        <taxon>Bacillales</taxon>
        <taxon>Bacillaceae</taxon>
    </lineage>
</organism>
<dbReference type="Gene3D" id="3.40.30.10">
    <property type="entry name" value="Glutaredoxin"/>
    <property type="match status" value="1"/>
</dbReference>
<dbReference type="Pfam" id="PF00578">
    <property type="entry name" value="AhpC-TSA"/>
    <property type="match status" value="1"/>
</dbReference>
<dbReference type="SUPFAM" id="SSF52833">
    <property type="entry name" value="Thioredoxin-like"/>
    <property type="match status" value="1"/>
</dbReference>
<dbReference type="CDD" id="cd02966">
    <property type="entry name" value="TlpA_like_family"/>
    <property type="match status" value="1"/>
</dbReference>
<dbReference type="InterPro" id="IPR013766">
    <property type="entry name" value="Thioredoxin_domain"/>
</dbReference>
<sequence>MKEAKTAPDFELSTLGGENQVRLHEWKGKPVMLTFWASWCPDSHRDLAKKQSFYENLDQDKIQFLTVNVTGREGSAEAPAQFMEENGYTFPVLCDVNTKTYDKYQCMGVPTTFILDEDLRIINRFNDKAAFVDIIKGVEPLLVR</sequence>
<dbReference type="GO" id="GO:0016491">
    <property type="term" value="F:oxidoreductase activity"/>
    <property type="evidence" value="ECO:0007669"/>
    <property type="project" value="InterPro"/>
</dbReference>
<gene>
    <name evidence="3" type="ORF">SAMN04488054_10431</name>
</gene>
<protein>
    <submittedName>
        <fullName evidence="3">Peroxiredoxin</fullName>
    </submittedName>
</protein>
<dbReference type="PANTHER" id="PTHR42852">
    <property type="entry name" value="THIOL:DISULFIDE INTERCHANGE PROTEIN DSBE"/>
    <property type="match status" value="1"/>
</dbReference>
<name>A0A1I4K0S4_9BACI</name>
<dbReference type="Proteomes" id="UP000199668">
    <property type="component" value="Unassembled WGS sequence"/>
</dbReference>
<keyword evidence="1" id="KW-1015">Disulfide bond</keyword>
<dbReference type="EMBL" id="FOTY01000004">
    <property type="protein sequence ID" value="SFL71966.1"/>
    <property type="molecule type" value="Genomic_DNA"/>
</dbReference>
<keyword evidence="4" id="KW-1185">Reference proteome</keyword>
<dbReference type="STRING" id="266892.SAMN04488054_10431"/>
<dbReference type="OrthoDB" id="25753at2"/>
<dbReference type="InterPro" id="IPR050553">
    <property type="entry name" value="Thioredoxin_ResA/DsbE_sf"/>
</dbReference>